<name>A0AAU9EUG2_DROMD</name>
<dbReference type="AlphaFoldDB" id="A0AAU9EUG2"/>
<gene>
    <name evidence="3" type="ORF">DMAD_08147</name>
</gene>
<accession>A0AAU9EUG2</accession>
<feature type="compositionally biased region" description="Basic and acidic residues" evidence="1">
    <location>
        <begin position="40"/>
        <end position="61"/>
    </location>
</feature>
<evidence type="ECO:0000313" key="3">
    <source>
        <dbReference type="EMBL" id="BFF89370.1"/>
    </source>
</evidence>
<sequence length="126" mass="14288">MKSKKSAFANTSTGYGRHKHSGHGAKGHGHGQGHGQGQFGKDKAEGGGKGKSREHPDKPELREEEDKDLNSGFGDYLRTPEAFEMMKLFVFANTIMLIVTMAWPHIKEQFYMINHWLETLREDNRM</sequence>
<organism evidence="3 4">
    <name type="scientific">Drosophila madeirensis</name>
    <name type="common">Fruit fly</name>
    <dbReference type="NCBI Taxonomy" id="30013"/>
    <lineage>
        <taxon>Eukaryota</taxon>
        <taxon>Metazoa</taxon>
        <taxon>Ecdysozoa</taxon>
        <taxon>Arthropoda</taxon>
        <taxon>Hexapoda</taxon>
        <taxon>Insecta</taxon>
        <taxon>Pterygota</taxon>
        <taxon>Neoptera</taxon>
        <taxon>Endopterygota</taxon>
        <taxon>Diptera</taxon>
        <taxon>Brachycera</taxon>
        <taxon>Muscomorpha</taxon>
        <taxon>Ephydroidea</taxon>
        <taxon>Drosophilidae</taxon>
        <taxon>Drosophila</taxon>
        <taxon>Sophophora</taxon>
    </lineage>
</organism>
<keyword evidence="2" id="KW-1133">Transmembrane helix</keyword>
<keyword evidence="2" id="KW-0472">Membrane</keyword>
<protein>
    <submittedName>
        <fullName evidence="3">Uncharacterized protein</fullName>
    </submittedName>
</protein>
<dbReference type="Proteomes" id="UP001500889">
    <property type="component" value="Chromosome O"/>
</dbReference>
<feature type="transmembrane region" description="Helical" evidence="2">
    <location>
        <begin position="88"/>
        <end position="106"/>
    </location>
</feature>
<feature type="compositionally biased region" description="Basic residues" evidence="1">
    <location>
        <begin position="16"/>
        <end position="31"/>
    </location>
</feature>
<keyword evidence="2" id="KW-0812">Transmembrane</keyword>
<feature type="region of interest" description="Disordered" evidence="1">
    <location>
        <begin position="1"/>
        <end position="73"/>
    </location>
</feature>
<evidence type="ECO:0000256" key="2">
    <source>
        <dbReference type="SAM" id="Phobius"/>
    </source>
</evidence>
<dbReference type="EMBL" id="AP029263">
    <property type="protein sequence ID" value="BFF89370.1"/>
    <property type="molecule type" value="Genomic_DNA"/>
</dbReference>
<evidence type="ECO:0000256" key="1">
    <source>
        <dbReference type="SAM" id="MobiDB-lite"/>
    </source>
</evidence>
<reference evidence="3 4" key="1">
    <citation type="submission" date="2024-02" db="EMBL/GenBank/DDBJ databases">
        <title>A chromosome-level genome assembly of Drosophila madeirensis, a fruit fly species endemic to Madeira island.</title>
        <authorList>
            <person name="Tomihara K."/>
            <person name="Llopart A."/>
            <person name="Yamamoto D."/>
        </authorList>
    </citation>
    <scope>NUCLEOTIDE SEQUENCE [LARGE SCALE GENOMIC DNA]</scope>
    <source>
        <strain evidence="3 4">RF1</strain>
    </source>
</reference>
<keyword evidence="4" id="KW-1185">Reference proteome</keyword>
<evidence type="ECO:0000313" key="4">
    <source>
        <dbReference type="Proteomes" id="UP001500889"/>
    </source>
</evidence>
<proteinExistence type="predicted"/>